<dbReference type="WormBase" id="C08F11.3">
    <property type="protein sequence ID" value="CE44569"/>
    <property type="gene ID" value="WBGene00007452"/>
</dbReference>
<proteinExistence type="predicted"/>
<keyword evidence="1" id="KW-0812">Transmembrane</keyword>
<sequence length="350" mass="40945">MTEKCQNQLAVNIFLRDDNEFGDEKKLIGGNMLEHATFSIIECFNLNATLISLSTWPIYTLILISMQYSSCLLESTWSSILIIALFISLELAQLLIVFPHKQNQTPLEISDEREEKKEMTMLQNINFFTFILITLSYLGFSMTILSDKFSVMYQVYFIGTTVLLIAMLTFFASIQEFKKDTWIQGYANWFVKISILGNILGSIFMFIGPSEFLTVFCCILFLPVTLHMRFEYFYKKSVNGTSLLSIQPTRDVLKKLFEYILLTICFVWTLIIITIRNLVEWTCDSNIFTFLIIFYLVFILRFTYIHVITKRDVFGTFKKTKNVNLLMYSRRGKGSLLLRKKKRAYSFLRK</sequence>
<feature type="transmembrane region" description="Helical" evidence="1">
    <location>
        <begin position="186"/>
        <end position="207"/>
    </location>
</feature>
<dbReference type="PhylomeDB" id="O62049"/>
<dbReference type="GeneID" id="182419"/>
<dbReference type="EMBL" id="BX284604">
    <property type="protein sequence ID" value="CAB05674.3"/>
    <property type="molecule type" value="Genomic_DNA"/>
</dbReference>
<dbReference type="Bgee" id="WBGene00007452">
    <property type="expression patterns" value="Expressed in larva and 1 other cell type or tissue"/>
</dbReference>
<evidence type="ECO:0000313" key="2">
    <source>
        <dbReference type="EMBL" id="CAB05674.3"/>
    </source>
</evidence>
<feature type="transmembrane region" description="Helical" evidence="1">
    <location>
        <begin position="76"/>
        <end position="98"/>
    </location>
</feature>
<keyword evidence="1" id="KW-0472">Membrane</keyword>
<keyword evidence="3" id="KW-1185">Reference proteome</keyword>
<dbReference type="AlphaFoldDB" id="O62049"/>
<feature type="transmembrane region" description="Helical" evidence="1">
    <location>
        <begin position="151"/>
        <end position="174"/>
    </location>
</feature>
<dbReference type="UCSC" id="C08F11.3">
    <property type="organism name" value="c. elegans"/>
</dbReference>
<reference evidence="2 3" key="1">
    <citation type="journal article" date="1998" name="Science">
        <title>Genome sequence of the nematode C. elegans: a platform for investigating biology.</title>
        <authorList>
            <consortium name="The C. elegans sequencing consortium"/>
            <person name="Sulson J.E."/>
            <person name="Waterston R."/>
        </authorList>
    </citation>
    <scope>NUCLEOTIDE SEQUENCE [LARGE SCALE GENOMIC DNA]</scope>
    <source>
        <strain evidence="2 3">Bristol N2</strain>
    </source>
</reference>
<feature type="transmembrane region" description="Helical" evidence="1">
    <location>
        <begin position="44"/>
        <end position="64"/>
    </location>
</feature>
<evidence type="ECO:0000313" key="4">
    <source>
        <dbReference type="WormBase" id="C08F11.3"/>
    </source>
</evidence>
<dbReference type="CTD" id="182419"/>
<feature type="transmembrane region" description="Helical" evidence="1">
    <location>
        <begin position="256"/>
        <end position="275"/>
    </location>
</feature>
<protein>
    <submittedName>
        <fullName evidence="2">Uncharacterized protein</fullName>
    </submittedName>
</protein>
<feature type="transmembrane region" description="Helical" evidence="1">
    <location>
        <begin position="125"/>
        <end position="145"/>
    </location>
</feature>
<dbReference type="PaxDb" id="6239-C08F11.3"/>
<gene>
    <name evidence="2 4" type="ORF">C08F11.3</name>
    <name evidence="2" type="ORF">CELE_C08F11.3</name>
</gene>
<dbReference type="AGR" id="WB:WBGene00007452"/>
<evidence type="ECO:0000256" key="1">
    <source>
        <dbReference type="SAM" id="Phobius"/>
    </source>
</evidence>
<name>O62049_CAEEL</name>
<keyword evidence="1" id="KW-1133">Transmembrane helix</keyword>
<evidence type="ECO:0000313" key="3">
    <source>
        <dbReference type="Proteomes" id="UP000001940"/>
    </source>
</evidence>
<feature type="transmembrane region" description="Helical" evidence="1">
    <location>
        <begin position="213"/>
        <end position="235"/>
    </location>
</feature>
<dbReference type="SMR" id="O62049"/>
<organism evidence="2 3">
    <name type="scientific">Caenorhabditis elegans</name>
    <dbReference type="NCBI Taxonomy" id="6239"/>
    <lineage>
        <taxon>Eukaryota</taxon>
        <taxon>Metazoa</taxon>
        <taxon>Ecdysozoa</taxon>
        <taxon>Nematoda</taxon>
        <taxon>Chromadorea</taxon>
        <taxon>Rhabditida</taxon>
        <taxon>Rhabditina</taxon>
        <taxon>Rhabditomorpha</taxon>
        <taxon>Rhabditoidea</taxon>
        <taxon>Rhabditidae</taxon>
        <taxon>Peloderinae</taxon>
        <taxon>Caenorhabditis</taxon>
    </lineage>
</organism>
<dbReference type="KEGG" id="cel:CELE_C08F11.3"/>
<dbReference type="HOGENOM" id="CLU_792823_0_0_1"/>
<dbReference type="Proteomes" id="UP000001940">
    <property type="component" value="Chromosome IV"/>
</dbReference>
<feature type="transmembrane region" description="Helical" evidence="1">
    <location>
        <begin position="287"/>
        <end position="309"/>
    </location>
</feature>
<dbReference type="InParanoid" id="O62049"/>
<accession>O62049</accession>
<dbReference type="STRING" id="6239.C08F11.3.1"/>
<dbReference type="RefSeq" id="NP_502627.3">
    <property type="nucleotide sequence ID" value="NM_070226.5"/>
</dbReference>